<feature type="chain" id="PRO_5035418776" evidence="1">
    <location>
        <begin position="24"/>
        <end position="250"/>
    </location>
</feature>
<comment type="caution">
    <text evidence="2">The sequence shown here is derived from an EMBL/GenBank/DDBJ whole genome shotgun (WGS) entry which is preliminary data.</text>
</comment>
<accession>A0A8K0E051</accession>
<name>A0A8K0E051_9ROSA</name>
<dbReference type="EMBL" id="VOIH02000009">
    <property type="protein sequence ID" value="KAF3437164.1"/>
    <property type="molecule type" value="Genomic_DNA"/>
</dbReference>
<gene>
    <name evidence="2" type="ORF">FNV43_RR19917</name>
</gene>
<feature type="signal peptide" evidence="1">
    <location>
        <begin position="1"/>
        <end position="23"/>
    </location>
</feature>
<protein>
    <submittedName>
        <fullName evidence="2">Uncharacterized protein</fullName>
    </submittedName>
</protein>
<organism evidence="2 3">
    <name type="scientific">Rhamnella rubrinervis</name>
    <dbReference type="NCBI Taxonomy" id="2594499"/>
    <lineage>
        <taxon>Eukaryota</taxon>
        <taxon>Viridiplantae</taxon>
        <taxon>Streptophyta</taxon>
        <taxon>Embryophyta</taxon>
        <taxon>Tracheophyta</taxon>
        <taxon>Spermatophyta</taxon>
        <taxon>Magnoliopsida</taxon>
        <taxon>eudicotyledons</taxon>
        <taxon>Gunneridae</taxon>
        <taxon>Pentapetalae</taxon>
        <taxon>rosids</taxon>
        <taxon>fabids</taxon>
        <taxon>Rosales</taxon>
        <taxon>Rhamnaceae</taxon>
        <taxon>rhamnoid group</taxon>
        <taxon>Rhamneae</taxon>
        <taxon>Rhamnella</taxon>
    </lineage>
</organism>
<proteinExistence type="predicted"/>
<evidence type="ECO:0000313" key="2">
    <source>
        <dbReference type="EMBL" id="KAF3437164.1"/>
    </source>
</evidence>
<evidence type="ECO:0000313" key="3">
    <source>
        <dbReference type="Proteomes" id="UP000796880"/>
    </source>
</evidence>
<dbReference type="AlphaFoldDB" id="A0A8K0E051"/>
<sequence length="250" mass="26209">MAVKLGMVMKLAVLALHLDAVSATARSLDLFDVLASNNPEAFKLSALMLEIIAFQNAKPLLLLQLKRLKSHPQSKPTSCVWVLSAGAGIANSLPIFKTVRSGRRLILAAAVREPDCCRSRGSAFHLRRASFAGCSGFGFTDFVYELVMVMAGLGTPVGGTLPSSHSNSSACGIENTYAVNHSMLGIKVTEGSAPAAPTDISELPTEHVNEKAPAAPSLAAVVSENARGMSAPQTNDGLSFSAVVRMTSIT</sequence>
<evidence type="ECO:0000256" key="1">
    <source>
        <dbReference type="SAM" id="SignalP"/>
    </source>
</evidence>
<keyword evidence="3" id="KW-1185">Reference proteome</keyword>
<reference evidence="2" key="1">
    <citation type="submission" date="2020-03" db="EMBL/GenBank/DDBJ databases">
        <title>A high-quality chromosome-level genome assembly of a woody plant with both climbing and erect habits, Rhamnella rubrinervis.</title>
        <authorList>
            <person name="Lu Z."/>
            <person name="Yang Y."/>
            <person name="Zhu X."/>
            <person name="Sun Y."/>
        </authorList>
    </citation>
    <scope>NUCLEOTIDE SEQUENCE</scope>
    <source>
        <strain evidence="2">BYM</strain>
        <tissue evidence="2">Leaf</tissue>
    </source>
</reference>
<keyword evidence="1" id="KW-0732">Signal</keyword>
<dbReference type="Proteomes" id="UP000796880">
    <property type="component" value="Unassembled WGS sequence"/>
</dbReference>